<dbReference type="Proteomes" id="UP000030428">
    <property type="component" value="Unassembled WGS sequence"/>
</dbReference>
<sequence length="1346" mass="155201">MIEEGIHPRWLKAEAKLIKPLLREYQAWLKNTKPATSRQALAHSLVEFFCYRLDKELTYIDSQREHYSHFNRRYSNTVNIKKQRQQILDYARILGASRWQIQGDQKAFSRYFGQDAVVGRYQRLLKLSERRLAFFLKRLGVLASIVLSEESWQHYNLENAIKPLLQYPGDIRVRIEALRCLSTCLKKLPDKIQEDSVSISTVQYIYRACVDYHENVWIQCEALNLLESFSIQSLPVVLKKRFTEPGEGDDLFVRQQLVHLWGRNLQRLPDLISVIVKDPSPFVRQALAKTLVAAPVEMVQTYLRQLVCEDEVAAVRAGALLEILSLLARSELNAFLLQLLIDSLSNENDKFVLRVALKLATDAPALLSEDSAIVWQQALLKKIEEIHCAADKPAAVRRWAAQAAERLWCEMAPETRALRRQLQDDLQTVKPAQVRRLAKKAKKASYDESTLARVLAVISQADFGYDVQSKKIIRGHRFGFRWWRLIHEFRHPSPDKRQAFPHTTGRHFSGQIRIPSGILCEVAETKVPGEPLLMESEAGWRPYLPLVDELIDGLPQVQIYSSEGITTVSAPKSWWRRRFSVWKLTWHFSHYAQLRNWQEKGQTPADTYIKALQKLGFTVKFQSHTYPTLPDFRSDQAVQRFFPVVIPFSFGDFQEAWQRISEYFFSVYQNTFQDLGLFSAGVLAFFVTTHLYANHLLNRTRANIPLIIGGWGTRGKSGTERIKAAMLNALGYSIFSKTTGCEAMFLYATPFDATREMFLFRPYDKATIWEHYNVLRLADKMDMDIFLWECMGLTPAYVEILQRQWTRDDISTITNTYPDHEDLQGPAGINIPQVMTNFIPRHGTLLTTEEQMWPILQTAANDLKTRLRLINWLQAGLLTPDVLARFPYEEHPYNIALVLAVGDELGIPADFGLKEMADRVVLDIGVLKSYPAALIESRRLEFLMGMSANERFGCLNNWTRMGLRDQTPENAPDVWISTLINNRADRIARSRVFASLLAEDLSADQHVLVGTNLTGMVGYIREAWEEGKKTLWAGDSSQAQAQLDKAARDLRIPITEELMQARLRIMLGDSDEELLSLWQQPDKLSERLPAADKAIFERLKQDVENYKAYKAFAAKLENVTQDQHKQLDEEFRQLLWQWFEQKLVVIYDPYMPGNQIIKRIARETPPGFHNRIMGMQNIKGTGLDFVYRWQAWETCYKALTQLKNQKLSIAEEGLNTLVAFQEYGPLSEEYVRQTIAQVKETDIGKRAYFQAHFVLILDKLERTMNEINSQASQDSQTGGFWQKGFEWLEDFLDAGDAVKRRKIADQIYKDLASERISYQKAALELQKLNKRQKGGWLSAKLANWWG</sequence>
<dbReference type="InterPro" id="IPR016024">
    <property type="entry name" value="ARM-type_fold"/>
</dbReference>
<evidence type="ECO:0000313" key="2">
    <source>
        <dbReference type="Proteomes" id="UP000030428"/>
    </source>
</evidence>
<dbReference type="EMBL" id="JSZA02000001">
    <property type="protein sequence ID" value="KHD06167.1"/>
    <property type="molecule type" value="Genomic_DNA"/>
</dbReference>
<name>A0A0A6P6W2_9GAMM</name>
<comment type="caution">
    <text evidence="1">The sequence shown here is derived from an EMBL/GenBank/DDBJ whole genome shotgun (WGS) entry which is preliminary data.</text>
</comment>
<accession>A0A0A6P6W2</accession>
<protein>
    <recommendedName>
        <fullName evidence="3">Capsule biosynthesis protein CapB</fullName>
    </recommendedName>
</protein>
<keyword evidence="2" id="KW-1185">Reference proteome</keyword>
<dbReference type="PRINTS" id="PR01758">
    <property type="entry name" value="CAPSULEPROTB"/>
</dbReference>
<dbReference type="InterPro" id="IPR008337">
    <property type="entry name" value="Capsule_biosynth_CapB"/>
</dbReference>
<gene>
    <name evidence="1" type="ORF">PN36_00480</name>
</gene>
<reference evidence="1 2" key="1">
    <citation type="journal article" date="2016" name="Front. Microbiol.">
        <title>Single-Cell (Meta-)Genomics of a Dimorphic Candidatus Thiomargarita nelsonii Reveals Genomic Plasticity.</title>
        <authorList>
            <person name="Flood B.E."/>
            <person name="Fliss P."/>
            <person name="Jones D.S."/>
            <person name="Dick G.J."/>
            <person name="Jain S."/>
            <person name="Kaster A.K."/>
            <person name="Winkel M."/>
            <person name="Mussmann M."/>
            <person name="Bailey J."/>
        </authorList>
    </citation>
    <scope>NUCLEOTIDE SEQUENCE [LARGE SCALE GENOMIC DNA]</scope>
    <source>
        <strain evidence="1">Hydrate Ridge</strain>
    </source>
</reference>
<evidence type="ECO:0000313" key="1">
    <source>
        <dbReference type="EMBL" id="KHD06167.1"/>
    </source>
</evidence>
<organism evidence="1 2">
    <name type="scientific">Candidatus Thiomargarita nelsonii</name>
    <dbReference type="NCBI Taxonomy" id="1003181"/>
    <lineage>
        <taxon>Bacteria</taxon>
        <taxon>Pseudomonadati</taxon>
        <taxon>Pseudomonadota</taxon>
        <taxon>Gammaproteobacteria</taxon>
        <taxon>Thiotrichales</taxon>
        <taxon>Thiotrichaceae</taxon>
        <taxon>Thiomargarita</taxon>
    </lineage>
</organism>
<dbReference type="GO" id="GO:0045227">
    <property type="term" value="P:capsule polysaccharide biosynthetic process"/>
    <property type="evidence" value="ECO:0007669"/>
    <property type="project" value="InterPro"/>
</dbReference>
<evidence type="ECO:0008006" key="3">
    <source>
        <dbReference type="Google" id="ProtNLM"/>
    </source>
</evidence>
<dbReference type="GO" id="GO:0016020">
    <property type="term" value="C:membrane"/>
    <property type="evidence" value="ECO:0007669"/>
    <property type="project" value="InterPro"/>
</dbReference>
<proteinExistence type="predicted"/>
<dbReference type="SUPFAM" id="SSF48371">
    <property type="entry name" value="ARM repeat"/>
    <property type="match status" value="1"/>
</dbReference>